<gene>
    <name evidence="6" type="ORF">Pan265_22980</name>
</gene>
<keyword evidence="4" id="KW-0131">Cell cycle</keyword>
<dbReference type="GO" id="GO:0051301">
    <property type="term" value="P:cell division"/>
    <property type="evidence" value="ECO:0007669"/>
    <property type="project" value="UniProtKB-KW"/>
</dbReference>
<dbReference type="SUPFAM" id="SSF46785">
    <property type="entry name" value="Winged helix' DNA-binding domain"/>
    <property type="match status" value="2"/>
</dbReference>
<dbReference type="EMBL" id="CP036280">
    <property type="protein sequence ID" value="QDU72433.1"/>
    <property type="molecule type" value="Genomic_DNA"/>
</dbReference>
<evidence type="ECO:0000256" key="3">
    <source>
        <dbReference type="ARBA" id="ARBA00022829"/>
    </source>
</evidence>
<evidence type="ECO:0000256" key="1">
    <source>
        <dbReference type="ARBA" id="ARBA00022490"/>
    </source>
</evidence>
<dbReference type="Pfam" id="PF04079">
    <property type="entry name" value="SMC_ScpB"/>
    <property type="match status" value="1"/>
</dbReference>
<accession>A0A518BZM9</accession>
<dbReference type="AlphaFoldDB" id="A0A518BZM9"/>
<evidence type="ECO:0000313" key="7">
    <source>
        <dbReference type="Proteomes" id="UP000320386"/>
    </source>
</evidence>
<reference evidence="6 7" key="1">
    <citation type="submission" date="2019-02" db="EMBL/GenBank/DDBJ databases">
        <title>Deep-cultivation of Planctomycetes and their phenomic and genomic characterization uncovers novel biology.</title>
        <authorList>
            <person name="Wiegand S."/>
            <person name="Jogler M."/>
            <person name="Boedeker C."/>
            <person name="Pinto D."/>
            <person name="Vollmers J."/>
            <person name="Rivas-Marin E."/>
            <person name="Kohn T."/>
            <person name="Peeters S.H."/>
            <person name="Heuer A."/>
            <person name="Rast P."/>
            <person name="Oberbeckmann S."/>
            <person name="Bunk B."/>
            <person name="Jeske O."/>
            <person name="Meyerdierks A."/>
            <person name="Storesund J.E."/>
            <person name="Kallscheuer N."/>
            <person name="Luecker S."/>
            <person name="Lage O.M."/>
            <person name="Pohl T."/>
            <person name="Merkel B.J."/>
            <person name="Hornburger P."/>
            <person name="Mueller R.-W."/>
            <person name="Bruemmer F."/>
            <person name="Labrenz M."/>
            <person name="Spormann A.M."/>
            <person name="Op den Camp H."/>
            <person name="Overmann J."/>
            <person name="Amann R."/>
            <person name="Jetten M.S.M."/>
            <person name="Mascher T."/>
            <person name="Medema M.H."/>
            <person name="Devos D.P."/>
            <person name="Kaster A.-K."/>
            <person name="Ovreas L."/>
            <person name="Rohde M."/>
            <person name="Galperin M.Y."/>
            <person name="Jogler C."/>
        </authorList>
    </citation>
    <scope>NUCLEOTIDE SEQUENCE [LARGE SCALE GENOMIC DNA]</scope>
    <source>
        <strain evidence="6 7">Pan265</strain>
    </source>
</reference>
<dbReference type="PANTHER" id="PTHR34298">
    <property type="entry name" value="SEGREGATION AND CONDENSATION PROTEIN B"/>
    <property type="match status" value="1"/>
</dbReference>
<evidence type="ECO:0000256" key="5">
    <source>
        <dbReference type="SAM" id="MobiDB-lite"/>
    </source>
</evidence>
<evidence type="ECO:0000313" key="6">
    <source>
        <dbReference type="EMBL" id="QDU72433.1"/>
    </source>
</evidence>
<keyword evidence="1" id="KW-0963">Cytoplasm</keyword>
<dbReference type="KEGG" id="mcad:Pan265_22980"/>
<dbReference type="NCBIfam" id="TIGR00281">
    <property type="entry name" value="SMC-Scp complex subunit ScpB"/>
    <property type="match status" value="1"/>
</dbReference>
<name>A0A518BZM9_9BACT</name>
<proteinExistence type="predicted"/>
<dbReference type="GO" id="GO:0051304">
    <property type="term" value="P:chromosome separation"/>
    <property type="evidence" value="ECO:0007669"/>
    <property type="project" value="InterPro"/>
</dbReference>
<feature type="compositionally biased region" description="Low complexity" evidence="5">
    <location>
        <begin position="160"/>
        <end position="182"/>
    </location>
</feature>
<dbReference type="Proteomes" id="UP000320386">
    <property type="component" value="Chromosome"/>
</dbReference>
<dbReference type="PIRSF" id="PIRSF019345">
    <property type="entry name" value="ScpB"/>
    <property type="match status" value="1"/>
</dbReference>
<dbReference type="InterPro" id="IPR036390">
    <property type="entry name" value="WH_DNA-bd_sf"/>
</dbReference>
<dbReference type="InterPro" id="IPR005234">
    <property type="entry name" value="ScpB_csome_segregation"/>
</dbReference>
<organism evidence="6 7">
    <name type="scientific">Mucisphaera calidilacus</name>
    <dbReference type="NCBI Taxonomy" id="2527982"/>
    <lineage>
        <taxon>Bacteria</taxon>
        <taxon>Pseudomonadati</taxon>
        <taxon>Planctomycetota</taxon>
        <taxon>Phycisphaerae</taxon>
        <taxon>Phycisphaerales</taxon>
        <taxon>Phycisphaeraceae</taxon>
        <taxon>Mucisphaera</taxon>
    </lineage>
</organism>
<keyword evidence="7" id="KW-1185">Reference proteome</keyword>
<sequence length="192" mass="20800">MSTSRLVELVGEEASSGVTEAIERLNEQYAATGRVFRIEQVASGWQVLTLPEHAEVIAKAQKTKAQTRLSASAMETLSVIAYRQPVIRAEVEAIRGVGCGEMIRQLMERQLVKVVGRAEEIGRPMLYGTTKRFLEVFGLVSLKDLPQRETLVPKERKASKPAASAEAEASEDAASGVEASGEVASERGEVEA</sequence>
<protein>
    <recommendedName>
        <fullName evidence="8">Segregation and condensation protein B</fullName>
    </recommendedName>
</protein>
<dbReference type="Gene3D" id="1.10.10.10">
    <property type="entry name" value="Winged helix-like DNA-binding domain superfamily/Winged helix DNA-binding domain"/>
    <property type="match status" value="2"/>
</dbReference>
<evidence type="ECO:0008006" key="8">
    <source>
        <dbReference type="Google" id="ProtNLM"/>
    </source>
</evidence>
<evidence type="ECO:0000256" key="4">
    <source>
        <dbReference type="ARBA" id="ARBA00023306"/>
    </source>
</evidence>
<evidence type="ECO:0000256" key="2">
    <source>
        <dbReference type="ARBA" id="ARBA00022618"/>
    </source>
</evidence>
<dbReference type="InterPro" id="IPR036388">
    <property type="entry name" value="WH-like_DNA-bd_sf"/>
</dbReference>
<keyword evidence="3" id="KW-0159">Chromosome partition</keyword>
<feature type="region of interest" description="Disordered" evidence="5">
    <location>
        <begin position="150"/>
        <end position="192"/>
    </location>
</feature>
<keyword evidence="2" id="KW-0132">Cell division</keyword>
<dbReference type="PANTHER" id="PTHR34298:SF2">
    <property type="entry name" value="SEGREGATION AND CONDENSATION PROTEIN B"/>
    <property type="match status" value="1"/>
</dbReference>